<feature type="region of interest" description="Disordered" evidence="1">
    <location>
        <begin position="296"/>
        <end position="323"/>
    </location>
</feature>
<keyword evidence="4" id="KW-1185">Reference proteome</keyword>
<gene>
    <name evidence="3" type="ORF">BU14_0345s0004</name>
</gene>
<evidence type="ECO:0000313" key="4">
    <source>
        <dbReference type="Proteomes" id="UP000218209"/>
    </source>
</evidence>
<dbReference type="InterPro" id="IPR036361">
    <property type="entry name" value="SAP_dom_sf"/>
</dbReference>
<dbReference type="AlphaFoldDB" id="A0A1X6NY14"/>
<accession>A0A1X6NY14</accession>
<dbReference type="InterPro" id="IPR003034">
    <property type="entry name" value="SAP_dom"/>
</dbReference>
<dbReference type="Proteomes" id="UP000218209">
    <property type="component" value="Unassembled WGS sequence"/>
</dbReference>
<organism evidence="3 4">
    <name type="scientific">Porphyra umbilicalis</name>
    <name type="common">Purple laver</name>
    <name type="synonym">Red alga</name>
    <dbReference type="NCBI Taxonomy" id="2786"/>
    <lineage>
        <taxon>Eukaryota</taxon>
        <taxon>Rhodophyta</taxon>
        <taxon>Bangiophyceae</taxon>
        <taxon>Bangiales</taxon>
        <taxon>Bangiaceae</taxon>
        <taxon>Porphyra</taxon>
    </lineage>
</organism>
<sequence>MDAVRSPQAGVPASPPPPPALPRTQRTVLVLREECTSNGVSSHGKKEDLIARLREFHASQAVGAFDEAGAPSGPVAVPPGAQAPTFPKHEFARLFHVMAMSNIAEGIVASRGALSRQQLDAGVAKHDQWSLLVASAFNNTANEFETPQSLLAYGFNPNPHPFIRSGSKLKAKFAEVSLDLFKLTQDCTRLHTCARTFTWRLYSSLHVVMYKDNAILMSLADKKIDGGAGVESAVATAALPAAAPASMAESSRRRAAATIVRELTSSLSDARKSGAADAAIDALEQQLLDSISECSLKRSSKRARDDTDEDGSAVGLPPLGDDE</sequence>
<protein>
    <recommendedName>
        <fullName evidence="2">SAP domain-containing protein</fullName>
    </recommendedName>
</protein>
<dbReference type="Pfam" id="PF02037">
    <property type="entry name" value="SAP"/>
    <property type="match status" value="1"/>
</dbReference>
<name>A0A1X6NY14_PORUM</name>
<dbReference type="SUPFAM" id="SSF68906">
    <property type="entry name" value="SAP domain"/>
    <property type="match status" value="1"/>
</dbReference>
<dbReference type="EMBL" id="KV918994">
    <property type="protein sequence ID" value="OSX73472.1"/>
    <property type="molecule type" value="Genomic_DNA"/>
</dbReference>
<evidence type="ECO:0000259" key="2">
    <source>
        <dbReference type="PROSITE" id="PS50800"/>
    </source>
</evidence>
<dbReference type="Gene3D" id="1.10.720.30">
    <property type="entry name" value="SAP domain"/>
    <property type="match status" value="1"/>
</dbReference>
<proteinExistence type="predicted"/>
<feature type="region of interest" description="Disordered" evidence="1">
    <location>
        <begin position="1"/>
        <end position="23"/>
    </location>
</feature>
<evidence type="ECO:0000256" key="1">
    <source>
        <dbReference type="SAM" id="MobiDB-lite"/>
    </source>
</evidence>
<evidence type="ECO:0000313" key="3">
    <source>
        <dbReference type="EMBL" id="OSX73472.1"/>
    </source>
</evidence>
<feature type="domain" description="SAP" evidence="2">
    <location>
        <begin position="23"/>
        <end position="57"/>
    </location>
</feature>
<dbReference type="PROSITE" id="PS50800">
    <property type="entry name" value="SAP"/>
    <property type="match status" value="1"/>
</dbReference>
<reference evidence="3 4" key="1">
    <citation type="submission" date="2017-03" db="EMBL/GenBank/DDBJ databases">
        <title>WGS assembly of Porphyra umbilicalis.</title>
        <authorList>
            <person name="Brawley S.H."/>
            <person name="Blouin N.A."/>
            <person name="Ficko-Blean E."/>
            <person name="Wheeler G.L."/>
            <person name="Lohr M."/>
            <person name="Goodson H.V."/>
            <person name="Jenkins J.W."/>
            <person name="Blaby-Haas C.E."/>
            <person name="Helliwell K.E."/>
            <person name="Chan C."/>
            <person name="Marriage T."/>
            <person name="Bhattacharya D."/>
            <person name="Klein A.S."/>
            <person name="Badis Y."/>
            <person name="Brodie J."/>
            <person name="Cao Y."/>
            <person name="Collen J."/>
            <person name="Dittami S.M."/>
            <person name="Gachon C.M."/>
            <person name="Green B.R."/>
            <person name="Karpowicz S."/>
            <person name="Kim J.W."/>
            <person name="Kudahl U."/>
            <person name="Lin S."/>
            <person name="Michel G."/>
            <person name="Mittag M."/>
            <person name="Olson B.J."/>
            <person name="Pangilinan J."/>
            <person name="Peng Y."/>
            <person name="Qiu H."/>
            <person name="Shu S."/>
            <person name="Singer J.T."/>
            <person name="Smith A.G."/>
            <person name="Sprecher B.N."/>
            <person name="Wagner V."/>
            <person name="Wang W."/>
            <person name="Wang Z.-Y."/>
            <person name="Yan J."/>
            <person name="Yarish C."/>
            <person name="Zoeuner-Riek S."/>
            <person name="Zhuang Y."/>
            <person name="Zou Y."/>
            <person name="Lindquist E.A."/>
            <person name="Grimwood J."/>
            <person name="Barry K."/>
            <person name="Rokhsar D.S."/>
            <person name="Schmutz J."/>
            <person name="Stiller J.W."/>
            <person name="Grossman A.R."/>
            <person name="Prochnik S.E."/>
        </authorList>
    </citation>
    <scope>NUCLEOTIDE SEQUENCE [LARGE SCALE GENOMIC DNA]</scope>
    <source>
        <strain evidence="3">4086291</strain>
    </source>
</reference>